<evidence type="ECO:0000256" key="1">
    <source>
        <dbReference type="ARBA" id="ARBA00010007"/>
    </source>
</evidence>
<keyword evidence="5" id="KW-1185">Reference proteome</keyword>
<comment type="similarity">
    <text evidence="1">Belongs to the GST superfamily. Zeta family.</text>
</comment>
<dbReference type="OrthoDB" id="509852at2"/>
<dbReference type="AlphaFoldDB" id="A0A1D7U2V1"/>
<dbReference type="SFLD" id="SFLDG00358">
    <property type="entry name" value="Main_(cytGST)"/>
    <property type="match status" value="1"/>
</dbReference>
<evidence type="ECO:0000259" key="3">
    <source>
        <dbReference type="PROSITE" id="PS50405"/>
    </source>
</evidence>
<dbReference type="GO" id="GO:0016034">
    <property type="term" value="F:maleylacetoacetate isomerase activity"/>
    <property type="evidence" value="ECO:0007669"/>
    <property type="project" value="TreeGrafter"/>
</dbReference>
<evidence type="ECO:0000313" key="4">
    <source>
        <dbReference type="EMBL" id="AOO81701.1"/>
    </source>
</evidence>
<dbReference type="SUPFAM" id="SSF52833">
    <property type="entry name" value="Thioredoxin-like"/>
    <property type="match status" value="1"/>
</dbReference>
<dbReference type="GO" id="GO:0005737">
    <property type="term" value="C:cytoplasm"/>
    <property type="evidence" value="ECO:0007669"/>
    <property type="project" value="InterPro"/>
</dbReference>
<feature type="domain" description="GST C-terminal" evidence="3">
    <location>
        <begin position="81"/>
        <end position="209"/>
    </location>
</feature>
<dbReference type="GO" id="GO:0004364">
    <property type="term" value="F:glutathione transferase activity"/>
    <property type="evidence" value="ECO:0007669"/>
    <property type="project" value="TreeGrafter"/>
</dbReference>
<feature type="domain" description="GST N-terminal" evidence="2">
    <location>
        <begin position="1"/>
        <end position="76"/>
    </location>
</feature>
<accession>A0A1D7U2V1</accession>
<dbReference type="GO" id="GO:0006559">
    <property type="term" value="P:L-phenylalanine catabolic process"/>
    <property type="evidence" value="ECO:0007669"/>
    <property type="project" value="TreeGrafter"/>
</dbReference>
<dbReference type="InterPro" id="IPR036249">
    <property type="entry name" value="Thioredoxin-like_sf"/>
</dbReference>
<dbReference type="SFLD" id="SFLDS00019">
    <property type="entry name" value="Glutathione_Transferase_(cytos"/>
    <property type="match status" value="1"/>
</dbReference>
<dbReference type="InterPro" id="IPR036282">
    <property type="entry name" value="Glutathione-S-Trfase_C_sf"/>
</dbReference>
<gene>
    <name evidence="4" type="ORF">BHK69_15675</name>
</gene>
<dbReference type="SUPFAM" id="SSF47616">
    <property type="entry name" value="GST C-terminal domain-like"/>
    <property type="match status" value="1"/>
</dbReference>
<dbReference type="InterPro" id="IPR040079">
    <property type="entry name" value="Glutathione_S-Trfase"/>
</dbReference>
<dbReference type="GO" id="GO:0006749">
    <property type="term" value="P:glutathione metabolic process"/>
    <property type="evidence" value="ECO:0007669"/>
    <property type="project" value="TreeGrafter"/>
</dbReference>
<dbReference type="EMBL" id="CP017147">
    <property type="protein sequence ID" value="AOO81701.1"/>
    <property type="molecule type" value="Genomic_DNA"/>
</dbReference>
<dbReference type="InterPro" id="IPR010987">
    <property type="entry name" value="Glutathione-S-Trfase_C-like"/>
</dbReference>
<keyword evidence="4" id="KW-0413">Isomerase</keyword>
<dbReference type="KEGG" id="bvv:BHK69_15675"/>
<organism evidence="4 5">
    <name type="scientific">Bosea vaviloviae</name>
    <dbReference type="NCBI Taxonomy" id="1526658"/>
    <lineage>
        <taxon>Bacteria</taxon>
        <taxon>Pseudomonadati</taxon>
        <taxon>Pseudomonadota</taxon>
        <taxon>Alphaproteobacteria</taxon>
        <taxon>Hyphomicrobiales</taxon>
        <taxon>Boseaceae</taxon>
        <taxon>Bosea</taxon>
    </lineage>
</organism>
<dbReference type="Gene3D" id="3.40.30.10">
    <property type="entry name" value="Glutaredoxin"/>
    <property type="match status" value="1"/>
</dbReference>
<protein>
    <submittedName>
        <fullName evidence="4">Maleylacetoacetate isomerase</fullName>
    </submittedName>
</protein>
<reference evidence="4 5" key="1">
    <citation type="journal article" date="2015" name="Antonie Van Leeuwenhoek">
        <title>Bosea vaviloviae sp. nov., a new species of slow-growing rhizobia isolated from nodules of the relict species Vavilovia formosa (Stev.) Fed.</title>
        <authorList>
            <person name="Safronova V.I."/>
            <person name="Kuznetsova I.G."/>
            <person name="Sazanova A.L."/>
            <person name="Kimeklis A.K."/>
            <person name="Belimov A.A."/>
            <person name="Andronov E.E."/>
            <person name="Pinaev A.G."/>
            <person name="Chizhevskaya E.P."/>
            <person name="Pukhaev A.R."/>
            <person name="Popov K.P."/>
            <person name="Willems A."/>
            <person name="Tikhonovich I.A."/>
        </authorList>
    </citation>
    <scope>NUCLEOTIDE SEQUENCE [LARGE SCALE GENOMIC DNA]</scope>
    <source>
        <strain evidence="4 5">Vaf18</strain>
    </source>
</reference>
<dbReference type="PROSITE" id="PS50404">
    <property type="entry name" value="GST_NTER"/>
    <property type="match status" value="1"/>
</dbReference>
<dbReference type="PROSITE" id="PS50405">
    <property type="entry name" value="GST_CTER"/>
    <property type="match status" value="1"/>
</dbReference>
<dbReference type="InterPro" id="IPR005955">
    <property type="entry name" value="GST_Zeta"/>
</dbReference>
<evidence type="ECO:0000259" key="2">
    <source>
        <dbReference type="PROSITE" id="PS50404"/>
    </source>
</evidence>
<dbReference type="Gene3D" id="1.20.1050.10">
    <property type="match status" value="1"/>
</dbReference>
<evidence type="ECO:0000313" key="5">
    <source>
        <dbReference type="Proteomes" id="UP000094969"/>
    </source>
</evidence>
<dbReference type="InterPro" id="IPR004045">
    <property type="entry name" value="Glutathione_S-Trfase_N"/>
</dbReference>
<dbReference type="NCBIfam" id="TIGR01262">
    <property type="entry name" value="maiA"/>
    <property type="match status" value="1"/>
</dbReference>
<dbReference type="STRING" id="1526658.BHK69_15675"/>
<sequence>MRLVSRWQNSAGERVRIALGLKGLDYSYVPVNSLAPGEYLRLNPQGLLPALDVDGQIIAQSSAILDYIESMFPAPRLLPSQPVTRAQARAFGALIASEMHPLTVQRVRRVLQAEMNADEAGVTRWVQHWLALGFGALETTLAQRTRQWPFCFGERPGWAELHLIPQLGAARRLHCDLSAYPLLLQVEQLCTPIDAFRLARPEAQPDFPAEEHP</sequence>
<dbReference type="RefSeq" id="WP_069690912.1">
    <property type="nucleotide sequence ID" value="NZ_CP017147.1"/>
</dbReference>
<dbReference type="PANTHER" id="PTHR42673:SF4">
    <property type="entry name" value="MALEYLACETOACETATE ISOMERASE"/>
    <property type="match status" value="1"/>
</dbReference>
<dbReference type="PANTHER" id="PTHR42673">
    <property type="entry name" value="MALEYLACETOACETATE ISOMERASE"/>
    <property type="match status" value="1"/>
</dbReference>
<dbReference type="Proteomes" id="UP000094969">
    <property type="component" value="Chromosome"/>
</dbReference>
<name>A0A1D7U2V1_9HYPH</name>
<dbReference type="Pfam" id="PF13409">
    <property type="entry name" value="GST_N_2"/>
    <property type="match status" value="1"/>
</dbReference>
<proteinExistence type="inferred from homology"/>